<evidence type="ECO:0000313" key="4">
    <source>
        <dbReference type="EMBL" id="KAK6343843.1"/>
    </source>
</evidence>
<keyword evidence="5" id="KW-1185">Reference proteome</keyword>
<evidence type="ECO:0000256" key="1">
    <source>
        <dbReference type="SAM" id="MobiDB-lite"/>
    </source>
</evidence>
<feature type="domain" description="DUF7223" evidence="3">
    <location>
        <begin position="356"/>
        <end position="539"/>
    </location>
</feature>
<feature type="region of interest" description="Disordered" evidence="1">
    <location>
        <begin position="163"/>
        <end position="182"/>
    </location>
</feature>
<organism evidence="4 5">
    <name type="scientific">Orbilia brochopaga</name>
    <dbReference type="NCBI Taxonomy" id="3140254"/>
    <lineage>
        <taxon>Eukaryota</taxon>
        <taxon>Fungi</taxon>
        <taxon>Dikarya</taxon>
        <taxon>Ascomycota</taxon>
        <taxon>Pezizomycotina</taxon>
        <taxon>Orbiliomycetes</taxon>
        <taxon>Orbiliales</taxon>
        <taxon>Orbiliaceae</taxon>
        <taxon>Orbilia</taxon>
    </lineage>
</organism>
<dbReference type="EMBL" id="JAVHNQ010000006">
    <property type="protein sequence ID" value="KAK6343843.1"/>
    <property type="molecule type" value="Genomic_DNA"/>
</dbReference>
<dbReference type="Pfam" id="PF23865">
    <property type="entry name" value="DUF7223"/>
    <property type="match status" value="1"/>
</dbReference>
<dbReference type="InterPro" id="IPR055647">
    <property type="entry name" value="DUF7223"/>
</dbReference>
<evidence type="ECO:0000259" key="2">
    <source>
        <dbReference type="Pfam" id="PF22974"/>
    </source>
</evidence>
<sequence>MATLLPGIFWDQDLGDMTNLVPESKCKLFYAQHDDATKPGQIAEAEYKMRYPTVALEHTRYVSAVSCSKPDHMDISFRDRKSYEWAKKHWIPYNSESNDTMVIVGKFEGCNPTKDDGMRSWSLVDDVTFNDETFDVDATIKYMAMKDVVEKATIRVGKYVPNGQKSDSGGAPKAAGFAGAPRPTPAQGFQRPYYASIAAATAAATAAPTATGQIPADYGRWGPDFDIQKDDKIGYMDASRAVITPAPVARSTTDVAHYKRWGWNPWENITSAFQIVTSEVKDIASHVASAISGAASAIESGAQAVATDAANVFNDFTSYTHHLDLPNLAIKVDVNDGPSPFKGLPGRKLVEDLGGVTLYCVDCGAEGSAHFSATVTFSLLHGIEAGSIDFAGNIKARVSVGMVNNNPNIGLPFPKSADYEVFNVGLPSLSIPNVLTVGPYIALDVVGSVSVGATGLIRAGFELEIEKPTFHADIKDLSKSTVSGWEPKFKPILDVNGNLTLNAELQTPISLNFGINVLKGKFETAISLSESPTVKFSMTNRFDGSINPGALKNPDGAGLINGTFGPNTGDCPGSMLALRVGLDTLIGVKGSAISYPLFKLDIYKNQWCLRHNIFNLFNNPTRRALALEGPAAEYASGHINAAENKLSIVSGINGNVYVDSSTPPEGSNGNNTSYQWLYWNNLVVGAQDGRLLYAYSDELDSHSVSRFRLGSWEHVPKTAKQVALVPSDDLMTASVLGDKGKLLYPVACTYKTQPTKMFLVADILKGIKKLQDPQLQDELTGGEIRACGFLKWKGSDLKPFTPAGGSTNTTALII</sequence>
<evidence type="ECO:0000259" key="3">
    <source>
        <dbReference type="Pfam" id="PF23865"/>
    </source>
</evidence>
<name>A0AAV9ULY2_9PEZI</name>
<dbReference type="Proteomes" id="UP001375240">
    <property type="component" value="Unassembled WGS sequence"/>
</dbReference>
<feature type="compositionally biased region" description="Low complexity" evidence="1">
    <location>
        <begin position="169"/>
        <end position="181"/>
    </location>
</feature>
<feature type="domain" description="DUF7029" evidence="2">
    <location>
        <begin position="47"/>
        <end position="152"/>
    </location>
</feature>
<proteinExistence type="predicted"/>
<accession>A0AAV9ULY2</accession>
<evidence type="ECO:0000313" key="5">
    <source>
        <dbReference type="Proteomes" id="UP001375240"/>
    </source>
</evidence>
<dbReference type="Pfam" id="PF22974">
    <property type="entry name" value="DUF7029"/>
    <property type="match status" value="1"/>
</dbReference>
<dbReference type="InterPro" id="IPR054293">
    <property type="entry name" value="DUF7029"/>
</dbReference>
<reference evidence="4 5" key="1">
    <citation type="submission" date="2019-10" db="EMBL/GenBank/DDBJ databases">
        <authorList>
            <person name="Palmer J.M."/>
        </authorList>
    </citation>
    <scope>NUCLEOTIDE SEQUENCE [LARGE SCALE GENOMIC DNA]</scope>
    <source>
        <strain evidence="4 5">TWF696</strain>
    </source>
</reference>
<comment type="caution">
    <text evidence="4">The sequence shown here is derived from an EMBL/GenBank/DDBJ whole genome shotgun (WGS) entry which is preliminary data.</text>
</comment>
<gene>
    <name evidence="4" type="ORF">TWF696_007499</name>
</gene>
<dbReference type="AlphaFoldDB" id="A0AAV9ULY2"/>
<protein>
    <submittedName>
        <fullName evidence="4">Uncharacterized protein</fullName>
    </submittedName>
</protein>